<dbReference type="InterPro" id="IPR017868">
    <property type="entry name" value="Filamin/ABP280_repeat-like"/>
</dbReference>
<evidence type="ECO:0000313" key="2">
    <source>
        <dbReference type="EMBL" id="EPB74367.1"/>
    </source>
</evidence>
<dbReference type="Gene3D" id="2.60.40.10">
    <property type="entry name" value="Immunoglobulins"/>
    <property type="match status" value="1"/>
</dbReference>
<dbReference type="InterPro" id="IPR014756">
    <property type="entry name" value="Ig_E-set"/>
</dbReference>
<reference evidence="2 3" key="1">
    <citation type="submission" date="2013-05" db="EMBL/GenBank/DDBJ databases">
        <title>Draft genome of the parasitic nematode Anyclostoma ceylanicum.</title>
        <authorList>
            <person name="Mitreva M."/>
        </authorList>
    </citation>
    <scope>NUCLEOTIDE SEQUENCE [LARGE SCALE GENOMIC DNA]</scope>
</reference>
<protein>
    <submittedName>
        <fullName evidence="2">Uncharacterized protein</fullName>
    </submittedName>
</protein>
<evidence type="ECO:0000256" key="1">
    <source>
        <dbReference type="PROSITE-ProRule" id="PRU00087"/>
    </source>
</evidence>
<accession>A0A0D6M3C1</accession>
<dbReference type="InterPro" id="IPR013783">
    <property type="entry name" value="Ig-like_fold"/>
</dbReference>
<dbReference type="PROSITE" id="PS50194">
    <property type="entry name" value="FILAMIN_REPEAT"/>
    <property type="match status" value="1"/>
</dbReference>
<dbReference type="EMBL" id="KE124945">
    <property type="protein sequence ID" value="EPB74367.1"/>
    <property type="molecule type" value="Genomic_DNA"/>
</dbReference>
<dbReference type="SUPFAM" id="SSF81296">
    <property type="entry name" value="E set domains"/>
    <property type="match status" value="1"/>
</dbReference>
<name>A0A0D6M3C1_9BILA</name>
<proteinExistence type="predicted"/>
<dbReference type="Pfam" id="PF00630">
    <property type="entry name" value="Filamin"/>
    <property type="match status" value="1"/>
</dbReference>
<organism evidence="2 3">
    <name type="scientific">Ancylostoma ceylanicum</name>
    <dbReference type="NCBI Taxonomy" id="53326"/>
    <lineage>
        <taxon>Eukaryota</taxon>
        <taxon>Metazoa</taxon>
        <taxon>Ecdysozoa</taxon>
        <taxon>Nematoda</taxon>
        <taxon>Chromadorea</taxon>
        <taxon>Rhabditida</taxon>
        <taxon>Rhabditina</taxon>
        <taxon>Rhabditomorpha</taxon>
        <taxon>Strongyloidea</taxon>
        <taxon>Ancylostomatidae</taxon>
        <taxon>Ancylostomatinae</taxon>
        <taxon>Ancylostoma</taxon>
    </lineage>
</organism>
<evidence type="ECO:0000313" key="3">
    <source>
        <dbReference type="Proteomes" id="UP000054495"/>
    </source>
</evidence>
<dbReference type="Proteomes" id="UP000054495">
    <property type="component" value="Unassembled WGS sequence"/>
</dbReference>
<sequence length="149" mass="16692">MINGGRVPCRVREIVNRQYKAVFTPTQSITHTIEMRFNGEEVAGSPWHIPVEDRPERRHETNRTTSYYSELSGAGLVRAPVNKVASFEITGEGLETNDIQAKIYGKSSLVPGFSSKTVDNRKYLKVLMVANSRCEFCREETADTPPSIA</sequence>
<dbReference type="AlphaFoldDB" id="A0A0D6M3C1"/>
<keyword evidence="3" id="KW-1185">Reference proteome</keyword>
<feature type="repeat" description="Filamin" evidence="1">
    <location>
        <begin position="1"/>
        <end position="51"/>
    </location>
</feature>
<gene>
    <name evidence="2" type="ORF">ANCCEY_06541</name>
</gene>